<accession>A0A0F7VRV7</accession>
<dbReference type="InterPro" id="IPR017714">
    <property type="entry name" value="MethylthioRu-1-P_deHdtase_MtnB"/>
</dbReference>
<comment type="similarity">
    <text evidence="6">Belongs to the aldolase class II family. MtnB subfamily.</text>
</comment>
<dbReference type="PANTHER" id="PTHR22789:SF0">
    <property type="entry name" value="3-OXO-TETRONATE 4-PHOSPHATE DECARBOXYLASE-RELATED"/>
    <property type="match status" value="1"/>
</dbReference>
<dbReference type="GO" id="GO:0046570">
    <property type="term" value="F:methylthioribulose 1-phosphate dehydratase activity"/>
    <property type="evidence" value="ECO:0007669"/>
    <property type="project" value="UniProtKB-UniRule"/>
</dbReference>
<feature type="domain" description="Class II aldolase/adducin N-terminal" evidence="7">
    <location>
        <begin position="25"/>
        <end position="218"/>
    </location>
</feature>
<evidence type="ECO:0000259" key="7">
    <source>
        <dbReference type="SMART" id="SM01007"/>
    </source>
</evidence>
<gene>
    <name evidence="8" type="primary">sle_00940</name>
    <name evidence="6" type="synonym">mtnB</name>
</gene>
<evidence type="ECO:0000256" key="5">
    <source>
        <dbReference type="ARBA" id="ARBA00023239"/>
    </source>
</evidence>
<evidence type="ECO:0000256" key="6">
    <source>
        <dbReference type="HAMAP-Rule" id="MF_01677"/>
    </source>
</evidence>
<dbReference type="EMBL" id="LN831790">
    <property type="protein sequence ID" value="CQR59556.1"/>
    <property type="molecule type" value="Genomic_DNA"/>
</dbReference>
<proteinExistence type="inferred from homology"/>
<dbReference type="GO" id="GO:0016832">
    <property type="term" value="F:aldehyde-lyase activity"/>
    <property type="evidence" value="ECO:0007669"/>
    <property type="project" value="TreeGrafter"/>
</dbReference>
<dbReference type="Pfam" id="PF00596">
    <property type="entry name" value="Aldolase_II"/>
    <property type="match status" value="1"/>
</dbReference>
<keyword evidence="4 6" id="KW-0486">Methionine biosynthesis</keyword>
<keyword evidence="1 6" id="KW-0028">Amino-acid biosynthesis</keyword>
<dbReference type="UniPathway" id="UPA00904">
    <property type="reaction ID" value="UER00875"/>
</dbReference>
<comment type="cofactor">
    <cofactor evidence="6">
        <name>Zn(2+)</name>
        <dbReference type="ChEBI" id="CHEBI:29105"/>
    </cofactor>
    <text evidence="6">Binds 1 zinc ion per subunit.</text>
</comment>
<dbReference type="SMART" id="SM01007">
    <property type="entry name" value="Aldolase_II"/>
    <property type="match status" value="1"/>
</dbReference>
<dbReference type="AlphaFoldDB" id="A0A0F7VRV7"/>
<dbReference type="PANTHER" id="PTHR22789">
    <property type="entry name" value="FUCULOSE PHOSPHATE ALDOLASE"/>
    <property type="match status" value="1"/>
</dbReference>
<comment type="pathway">
    <text evidence="6">Amino-acid biosynthesis; L-methionine biosynthesis via salvage pathway; L-methionine from S-methyl-5-thio-alpha-D-ribose 1-phosphate: step 2/6.</text>
</comment>
<dbReference type="EC" id="4.2.1.109" evidence="6"/>
<evidence type="ECO:0000313" key="9">
    <source>
        <dbReference type="Proteomes" id="UP000035016"/>
    </source>
</evidence>
<evidence type="ECO:0000256" key="3">
    <source>
        <dbReference type="ARBA" id="ARBA00022833"/>
    </source>
</evidence>
<dbReference type="Gene3D" id="3.40.225.10">
    <property type="entry name" value="Class II aldolase/adducin N-terminal domain"/>
    <property type="match status" value="1"/>
</dbReference>
<dbReference type="GO" id="GO:0016853">
    <property type="term" value="F:isomerase activity"/>
    <property type="evidence" value="ECO:0007669"/>
    <property type="project" value="UniProtKB-KW"/>
</dbReference>
<name>A0A0F7VRV7_STRLW</name>
<dbReference type="GO" id="GO:0019323">
    <property type="term" value="P:pentose catabolic process"/>
    <property type="evidence" value="ECO:0007669"/>
    <property type="project" value="TreeGrafter"/>
</dbReference>
<dbReference type="GO" id="GO:0008270">
    <property type="term" value="F:zinc ion binding"/>
    <property type="evidence" value="ECO:0007669"/>
    <property type="project" value="UniProtKB-UniRule"/>
</dbReference>
<keyword evidence="2 6" id="KW-0479">Metal-binding</keyword>
<keyword evidence="8" id="KW-0413">Isomerase</keyword>
<organism evidence="8 9">
    <name type="scientific">Streptomyces leeuwenhoekii</name>
    <dbReference type="NCBI Taxonomy" id="1437453"/>
    <lineage>
        <taxon>Bacteria</taxon>
        <taxon>Bacillati</taxon>
        <taxon>Actinomycetota</taxon>
        <taxon>Actinomycetes</taxon>
        <taxon>Kitasatosporales</taxon>
        <taxon>Streptomycetaceae</taxon>
        <taxon>Streptomyces</taxon>
    </lineage>
</organism>
<evidence type="ECO:0000256" key="1">
    <source>
        <dbReference type="ARBA" id="ARBA00022605"/>
    </source>
</evidence>
<evidence type="ECO:0000256" key="4">
    <source>
        <dbReference type="ARBA" id="ARBA00023167"/>
    </source>
</evidence>
<dbReference type="HAMAP" id="MF_01677">
    <property type="entry name" value="Salvage_MtnB"/>
    <property type="match status" value="1"/>
</dbReference>
<comment type="function">
    <text evidence="6">Catalyzes the dehydration of methylthioribulose-1-phosphate (MTRu-1-P) into 2,3-diketo-5-methylthiopentyl-1-phosphate (DK-MTP-1-P).</text>
</comment>
<feature type="binding site" evidence="6">
    <location>
        <position position="112"/>
    </location>
    <ligand>
        <name>Zn(2+)</name>
        <dbReference type="ChEBI" id="CHEBI:29105"/>
    </ligand>
</feature>
<protein>
    <recommendedName>
        <fullName evidence="6">Methylthioribulose-1-phosphate dehydratase</fullName>
        <shortName evidence="6">MTRu-1-P dehydratase</shortName>
        <ecNumber evidence="6">4.2.1.109</ecNumber>
    </recommendedName>
</protein>
<feature type="binding site" evidence="6">
    <location>
        <position position="114"/>
    </location>
    <ligand>
        <name>Zn(2+)</name>
        <dbReference type="ChEBI" id="CHEBI:29105"/>
    </ligand>
</feature>
<sequence length="233" mass="25066">MTTARNAPAMASPGDATIWLRRAREDIGSVCRTLYQRGWMEGTSGNVSVSDGSVAVISASGRAKGRMTARDTVALRLADGSPLPGESERPSAETSIHLAVYRAIGATAAVIHAHSPYATALSARHERHGGTGSVLLERWELAKGLGMREPDLVALPVFLNRSDVPRIAQEVTEHLERADVRTPPALLIARHGLTVWGRDVDQAQNRLECVEALCRLALLTDANERGEQYGESA</sequence>
<dbReference type="KEGG" id="sle:sle_00940"/>
<dbReference type="NCBIfam" id="TIGR03328">
    <property type="entry name" value="salvage_mtnB"/>
    <property type="match status" value="1"/>
</dbReference>
<dbReference type="GO" id="GO:0019509">
    <property type="term" value="P:L-methionine salvage from methylthioadenosine"/>
    <property type="evidence" value="ECO:0007669"/>
    <property type="project" value="UniProtKB-UniRule"/>
</dbReference>
<keyword evidence="5 6" id="KW-0456">Lyase</keyword>
<dbReference type="InterPro" id="IPR036409">
    <property type="entry name" value="Aldolase_II/adducin_N_sf"/>
</dbReference>
<reference evidence="8 9" key="1">
    <citation type="submission" date="2015-02" db="EMBL/GenBank/DDBJ databases">
        <authorList>
            <person name="Gomez-Escribano P.J."/>
        </authorList>
    </citation>
    <scope>NUCLEOTIDE SEQUENCE [LARGE SCALE GENOMIC DNA]</scope>
    <source>
        <strain evidence="9">C34 (DSM 42122 / NRRL B-24963)</strain>
    </source>
</reference>
<comment type="catalytic activity">
    <reaction evidence="6">
        <text>5-(methylsulfanyl)-D-ribulose 1-phosphate = 5-methylsulfanyl-2,3-dioxopentyl phosphate + H2O</text>
        <dbReference type="Rhea" id="RHEA:15549"/>
        <dbReference type="ChEBI" id="CHEBI:15377"/>
        <dbReference type="ChEBI" id="CHEBI:58548"/>
        <dbReference type="ChEBI" id="CHEBI:58828"/>
        <dbReference type="EC" id="4.2.1.109"/>
    </reaction>
</comment>
<dbReference type="GO" id="GO:0005829">
    <property type="term" value="C:cytosol"/>
    <property type="evidence" value="ECO:0007669"/>
    <property type="project" value="TreeGrafter"/>
</dbReference>
<evidence type="ECO:0000256" key="2">
    <source>
        <dbReference type="ARBA" id="ARBA00022723"/>
    </source>
</evidence>
<dbReference type="Proteomes" id="UP000035016">
    <property type="component" value="Chromosome Chromosome"/>
</dbReference>
<dbReference type="SUPFAM" id="SSF53639">
    <property type="entry name" value="AraD/HMP-PK domain-like"/>
    <property type="match status" value="1"/>
</dbReference>
<dbReference type="InterPro" id="IPR050197">
    <property type="entry name" value="Aldolase_class_II_sugar_metab"/>
</dbReference>
<keyword evidence="3 6" id="KW-0862">Zinc</keyword>
<dbReference type="InterPro" id="IPR001303">
    <property type="entry name" value="Aldolase_II/adducin_N"/>
</dbReference>
<evidence type="ECO:0000313" key="8">
    <source>
        <dbReference type="EMBL" id="CQR59556.1"/>
    </source>
</evidence>